<comment type="caution">
    <text evidence="1">The sequence shown here is derived from an EMBL/GenBank/DDBJ whole genome shotgun (WGS) entry which is preliminary data.</text>
</comment>
<dbReference type="Proteomes" id="UP000299102">
    <property type="component" value="Unassembled WGS sequence"/>
</dbReference>
<accession>A0A4C1T837</accession>
<keyword evidence="2" id="KW-1185">Reference proteome</keyword>
<organism evidence="1 2">
    <name type="scientific">Eumeta variegata</name>
    <name type="common">Bagworm moth</name>
    <name type="synonym">Eumeta japonica</name>
    <dbReference type="NCBI Taxonomy" id="151549"/>
    <lineage>
        <taxon>Eukaryota</taxon>
        <taxon>Metazoa</taxon>
        <taxon>Ecdysozoa</taxon>
        <taxon>Arthropoda</taxon>
        <taxon>Hexapoda</taxon>
        <taxon>Insecta</taxon>
        <taxon>Pterygota</taxon>
        <taxon>Neoptera</taxon>
        <taxon>Endopterygota</taxon>
        <taxon>Lepidoptera</taxon>
        <taxon>Glossata</taxon>
        <taxon>Ditrysia</taxon>
        <taxon>Tineoidea</taxon>
        <taxon>Psychidae</taxon>
        <taxon>Oiketicinae</taxon>
        <taxon>Eumeta</taxon>
    </lineage>
</organism>
<name>A0A4C1T837_EUMVA</name>
<dbReference type="EMBL" id="BGZK01000040">
    <property type="protein sequence ID" value="GBP10355.1"/>
    <property type="molecule type" value="Genomic_DNA"/>
</dbReference>
<sequence length="66" mass="7402">MSEVAVRLTEIRDGSYALTSSVGAQVNEIGKYGIYYRHLRGSTSDNLLVRGDTTCVMGFTLMRERR</sequence>
<evidence type="ECO:0000313" key="2">
    <source>
        <dbReference type="Proteomes" id="UP000299102"/>
    </source>
</evidence>
<evidence type="ECO:0000313" key="1">
    <source>
        <dbReference type="EMBL" id="GBP10355.1"/>
    </source>
</evidence>
<gene>
    <name evidence="1" type="ORF">EVAR_5668_1</name>
</gene>
<dbReference type="AlphaFoldDB" id="A0A4C1T837"/>
<reference evidence="1 2" key="1">
    <citation type="journal article" date="2019" name="Commun. Biol.">
        <title>The bagworm genome reveals a unique fibroin gene that provides high tensile strength.</title>
        <authorList>
            <person name="Kono N."/>
            <person name="Nakamura H."/>
            <person name="Ohtoshi R."/>
            <person name="Tomita M."/>
            <person name="Numata K."/>
            <person name="Arakawa K."/>
        </authorList>
    </citation>
    <scope>NUCLEOTIDE SEQUENCE [LARGE SCALE GENOMIC DNA]</scope>
</reference>
<proteinExistence type="predicted"/>
<protein>
    <submittedName>
        <fullName evidence="1">Uncharacterized protein</fullName>
    </submittedName>
</protein>